<dbReference type="Pfam" id="PF20434">
    <property type="entry name" value="BD-FAE"/>
    <property type="match status" value="1"/>
</dbReference>
<evidence type="ECO:0000313" key="3">
    <source>
        <dbReference type="EMBL" id="MFC6169295.1"/>
    </source>
</evidence>
<dbReference type="PANTHER" id="PTHR48081">
    <property type="entry name" value="AB HYDROLASE SUPERFAMILY PROTEIN C4A8.06C"/>
    <property type="match status" value="1"/>
</dbReference>
<evidence type="ECO:0000256" key="1">
    <source>
        <dbReference type="ARBA" id="ARBA00022801"/>
    </source>
</evidence>
<dbReference type="RefSeq" id="WP_225418825.1">
    <property type="nucleotide sequence ID" value="NZ_JBHSSL010000014.1"/>
</dbReference>
<accession>A0ABW1RDL2</accession>
<dbReference type="InterPro" id="IPR050300">
    <property type="entry name" value="GDXG_lipolytic_enzyme"/>
</dbReference>
<dbReference type="SUPFAM" id="SSF53474">
    <property type="entry name" value="alpha/beta-Hydrolases"/>
    <property type="match status" value="1"/>
</dbReference>
<comment type="caution">
    <text evidence="3">The sequence shown here is derived from an EMBL/GenBank/DDBJ whole genome shotgun (WGS) entry which is preliminary data.</text>
</comment>
<gene>
    <name evidence="3" type="ORF">ACFQGP_01670</name>
</gene>
<organism evidence="3 4">
    <name type="scientific">Loigolactobacillus jiayinensis</name>
    <dbReference type="NCBI Taxonomy" id="2486016"/>
    <lineage>
        <taxon>Bacteria</taxon>
        <taxon>Bacillati</taxon>
        <taxon>Bacillota</taxon>
        <taxon>Bacilli</taxon>
        <taxon>Lactobacillales</taxon>
        <taxon>Lactobacillaceae</taxon>
        <taxon>Loigolactobacillus</taxon>
    </lineage>
</organism>
<dbReference type="GO" id="GO:0016787">
    <property type="term" value="F:hydrolase activity"/>
    <property type="evidence" value="ECO:0007669"/>
    <property type="project" value="UniProtKB-KW"/>
</dbReference>
<dbReference type="Gene3D" id="3.40.50.1820">
    <property type="entry name" value="alpha/beta hydrolase"/>
    <property type="match status" value="1"/>
</dbReference>
<name>A0ABW1RDL2_9LACO</name>
<sequence>MKIKSFKLNQDKESSATVTAYLLANSAEMLRGKRRPAIIINPGGGYFSCSDREAEPVAMYFASLGYQTFVLRYTTYSQSGLAMPDLSQPLPVNRASLFPRQLLELGQTMLLVKAHVDEWYVDPDKIIVCGFSAGGHNAALYATRWQDDLIAGPLNVEPEQLRPAACIVGYPLTDYNLVQQELENKTNPMDIAFMKASNVALLGEETPNKELLDEVSPTEHISTNTPPMFIWATATDPLGTARQALRLADDLAQHKIDYEVHIFGEGGHGLSLSTQASAGALSDVSDYVAQWTSLCAKWLTERFPIALPKLSAFEQMKLDNGKI</sequence>
<keyword evidence="1 3" id="KW-0378">Hydrolase</keyword>
<keyword evidence="4" id="KW-1185">Reference proteome</keyword>
<evidence type="ECO:0000259" key="2">
    <source>
        <dbReference type="Pfam" id="PF20434"/>
    </source>
</evidence>
<protein>
    <submittedName>
        <fullName evidence="3">Alpha/beta hydrolase</fullName>
    </submittedName>
</protein>
<dbReference type="Proteomes" id="UP001596289">
    <property type="component" value="Unassembled WGS sequence"/>
</dbReference>
<proteinExistence type="predicted"/>
<reference evidence="4" key="1">
    <citation type="journal article" date="2019" name="Int. J. Syst. Evol. Microbiol.">
        <title>The Global Catalogue of Microorganisms (GCM) 10K type strain sequencing project: providing services to taxonomists for standard genome sequencing and annotation.</title>
        <authorList>
            <consortium name="The Broad Institute Genomics Platform"/>
            <consortium name="The Broad Institute Genome Sequencing Center for Infectious Disease"/>
            <person name="Wu L."/>
            <person name="Ma J."/>
        </authorList>
    </citation>
    <scope>NUCLEOTIDE SEQUENCE [LARGE SCALE GENOMIC DNA]</scope>
    <source>
        <strain evidence="4">CCM 8904</strain>
    </source>
</reference>
<dbReference type="PANTHER" id="PTHR48081:SF6">
    <property type="entry name" value="PEPTIDASE S9 PROLYL OLIGOPEPTIDASE CATALYTIC DOMAIN-CONTAINING PROTEIN"/>
    <property type="match status" value="1"/>
</dbReference>
<dbReference type="InterPro" id="IPR049492">
    <property type="entry name" value="BD-FAE-like_dom"/>
</dbReference>
<dbReference type="EMBL" id="JBHSSL010000014">
    <property type="protein sequence ID" value="MFC6169295.1"/>
    <property type="molecule type" value="Genomic_DNA"/>
</dbReference>
<dbReference type="InterPro" id="IPR029058">
    <property type="entry name" value="AB_hydrolase_fold"/>
</dbReference>
<feature type="domain" description="BD-FAE-like" evidence="2">
    <location>
        <begin position="95"/>
        <end position="250"/>
    </location>
</feature>
<evidence type="ECO:0000313" key="4">
    <source>
        <dbReference type="Proteomes" id="UP001596289"/>
    </source>
</evidence>